<evidence type="ECO:0000313" key="3">
    <source>
        <dbReference type="Proteomes" id="UP000011083"/>
    </source>
</evidence>
<proteinExistence type="predicted"/>
<accession>L8GM72</accession>
<organism evidence="2 3">
    <name type="scientific">Acanthamoeba castellanii (strain ATCC 30010 / Neff)</name>
    <dbReference type="NCBI Taxonomy" id="1257118"/>
    <lineage>
        <taxon>Eukaryota</taxon>
        <taxon>Amoebozoa</taxon>
        <taxon>Discosea</taxon>
        <taxon>Longamoebia</taxon>
        <taxon>Centramoebida</taxon>
        <taxon>Acanthamoebidae</taxon>
        <taxon>Acanthamoeba</taxon>
    </lineage>
</organism>
<dbReference type="KEGG" id="acan:ACA1_077070"/>
<evidence type="ECO:0000313" key="2">
    <source>
        <dbReference type="EMBL" id="ELR13853.1"/>
    </source>
</evidence>
<protein>
    <submittedName>
        <fullName evidence="2">Uncharacterized protein</fullName>
    </submittedName>
</protein>
<dbReference type="GeneID" id="14914409"/>
<reference evidence="2 3" key="1">
    <citation type="journal article" date="2013" name="Genome Biol.">
        <title>Genome of Acanthamoeba castellanii highlights extensive lateral gene transfer and early evolution of tyrosine kinase signaling.</title>
        <authorList>
            <person name="Clarke M."/>
            <person name="Lohan A.J."/>
            <person name="Liu B."/>
            <person name="Lagkouvardos I."/>
            <person name="Roy S."/>
            <person name="Zafar N."/>
            <person name="Bertelli C."/>
            <person name="Schilde C."/>
            <person name="Kianianmomeni A."/>
            <person name="Burglin T.R."/>
            <person name="Frech C."/>
            <person name="Turcotte B."/>
            <person name="Kopec K.O."/>
            <person name="Synnott J.M."/>
            <person name="Choo C."/>
            <person name="Paponov I."/>
            <person name="Finkler A."/>
            <person name="Soon Heng Tan C."/>
            <person name="Hutchins A.P."/>
            <person name="Weinmeier T."/>
            <person name="Rattei T."/>
            <person name="Chu J.S."/>
            <person name="Gimenez G."/>
            <person name="Irimia M."/>
            <person name="Rigden D.J."/>
            <person name="Fitzpatrick D.A."/>
            <person name="Lorenzo-Morales J."/>
            <person name="Bateman A."/>
            <person name="Chiu C.H."/>
            <person name="Tang P."/>
            <person name="Hegemann P."/>
            <person name="Fromm H."/>
            <person name="Raoult D."/>
            <person name="Greub G."/>
            <person name="Miranda-Saavedra D."/>
            <person name="Chen N."/>
            <person name="Nash P."/>
            <person name="Ginger M.L."/>
            <person name="Horn M."/>
            <person name="Schaap P."/>
            <person name="Caler L."/>
            <person name="Loftus B."/>
        </authorList>
    </citation>
    <scope>NUCLEOTIDE SEQUENCE [LARGE SCALE GENOMIC DNA]</scope>
    <source>
        <strain evidence="2 3">Neff</strain>
    </source>
</reference>
<dbReference type="EMBL" id="KB008074">
    <property type="protein sequence ID" value="ELR13853.1"/>
    <property type="molecule type" value="Genomic_DNA"/>
</dbReference>
<evidence type="ECO:0000256" key="1">
    <source>
        <dbReference type="SAM" id="MobiDB-lite"/>
    </source>
</evidence>
<keyword evidence="3" id="KW-1185">Reference proteome</keyword>
<dbReference type="AlphaFoldDB" id="L8GM72"/>
<sequence length="108" mass="11833">MGAKTPLLLAASEGQAAIVRDHYVSTVCVAMFGVLLAVLPLAPPNPCVGCVPGPKKLLHHLIVAPYLMRIDNNDTCHVAGMRRTRKREATTPLRRSRWLHGQKVDQTD</sequence>
<feature type="region of interest" description="Disordered" evidence="1">
    <location>
        <begin position="82"/>
        <end position="108"/>
    </location>
</feature>
<name>L8GM72_ACACF</name>
<gene>
    <name evidence="2" type="ORF">ACA1_077070</name>
</gene>
<dbReference type="VEuPathDB" id="AmoebaDB:ACA1_077070"/>
<dbReference type="Proteomes" id="UP000011083">
    <property type="component" value="Unassembled WGS sequence"/>
</dbReference>
<dbReference type="RefSeq" id="XP_004335866.1">
    <property type="nucleotide sequence ID" value="XM_004335818.1"/>
</dbReference>